<reference evidence="2" key="2">
    <citation type="submission" date="2015-01" db="EMBL/GenBank/DDBJ databases">
        <title>Evolutionary Origins and Diversification of the Mycorrhizal Mutualists.</title>
        <authorList>
            <consortium name="DOE Joint Genome Institute"/>
            <consortium name="Mycorrhizal Genomics Consortium"/>
            <person name="Kohler A."/>
            <person name="Kuo A."/>
            <person name="Nagy L.G."/>
            <person name="Floudas D."/>
            <person name="Copeland A."/>
            <person name="Barry K.W."/>
            <person name="Cichocki N."/>
            <person name="Veneault-Fourrey C."/>
            <person name="LaButti K."/>
            <person name="Lindquist E.A."/>
            <person name="Lipzen A."/>
            <person name="Lundell T."/>
            <person name="Morin E."/>
            <person name="Murat C."/>
            <person name="Riley R."/>
            <person name="Ohm R."/>
            <person name="Sun H."/>
            <person name="Tunlid A."/>
            <person name="Henrissat B."/>
            <person name="Grigoriev I.V."/>
            <person name="Hibbett D.S."/>
            <person name="Martin F."/>
        </authorList>
    </citation>
    <scope>NUCLEOTIDE SEQUENCE [LARGE SCALE GENOMIC DNA]</scope>
    <source>
        <strain evidence="2">Ve08.2h10</strain>
    </source>
</reference>
<name>A0A0D0E0D2_9AGAM</name>
<dbReference type="HOGENOM" id="CLU_003703_6_1_1"/>
<dbReference type="EMBL" id="KN824971">
    <property type="protein sequence ID" value="KIK96746.1"/>
    <property type="molecule type" value="Genomic_DNA"/>
</dbReference>
<sequence length="75" mass="9359">INWLKARARYYRWKEELTLVRHEMYWAWKWFQGQEEQWKRRASQSQETGHKAYAESNGLLYHYYAKDAAKRFQGK</sequence>
<evidence type="ECO:0000313" key="2">
    <source>
        <dbReference type="Proteomes" id="UP000054538"/>
    </source>
</evidence>
<protein>
    <submittedName>
        <fullName evidence="1">Uncharacterized protein</fullName>
    </submittedName>
</protein>
<dbReference type="Proteomes" id="UP000054538">
    <property type="component" value="Unassembled WGS sequence"/>
</dbReference>
<reference evidence="1 2" key="1">
    <citation type="submission" date="2014-04" db="EMBL/GenBank/DDBJ databases">
        <authorList>
            <consortium name="DOE Joint Genome Institute"/>
            <person name="Kuo A."/>
            <person name="Kohler A."/>
            <person name="Jargeat P."/>
            <person name="Nagy L.G."/>
            <person name="Floudas D."/>
            <person name="Copeland A."/>
            <person name="Barry K.W."/>
            <person name="Cichocki N."/>
            <person name="Veneault-Fourrey C."/>
            <person name="LaButti K."/>
            <person name="Lindquist E.A."/>
            <person name="Lipzen A."/>
            <person name="Lundell T."/>
            <person name="Morin E."/>
            <person name="Murat C."/>
            <person name="Sun H."/>
            <person name="Tunlid A."/>
            <person name="Henrissat B."/>
            <person name="Grigoriev I.V."/>
            <person name="Hibbett D.S."/>
            <person name="Martin F."/>
            <person name="Nordberg H.P."/>
            <person name="Cantor M.N."/>
            <person name="Hua S.X."/>
        </authorList>
    </citation>
    <scope>NUCLEOTIDE SEQUENCE [LARGE SCALE GENOMIC DNA]</scope>
    <source>
        <strain evidence="1 2">Ve08.2h10</strain>
    </source>
</reference>
<gene>
    <name evidence="1" type="ORF">PAXRUDRAFT_75763</name>
</gene>
<dbReference type="OrthoDB" id="3232711at2759"/>
<feature type="non-terminal residue" evidence="1">
    <location>
        <position position="1"/>
    </location>
</feature>
<dbReference type="AlphaFoldDB" id="A0A0D0E0D2"/>
<proteinExistence type="predicted"/>
<keyword evidence="2" id="KW-1185">Reference proteome</keyword>
<dbReference type="InParanoid" id="A0A0D0E0D2"/>
<evidence type="ECO:0000313" key="1">
    <source>
        <dbReference type="EMBL" id="KIK96746.1"/>
    </source>
</evidence>
<organism evidence="1 2">
    <name type="scientific">Paxillus rubicundulus Ve08.2h10</name>
    <dbReference type="NCBI Taxonomy" id="930991"/>
    <lineage>
        <taxon>Eukaryota</taxon>
        <taxon>Fungi</taxon>
        <taxon>Dikarya</taxon>
        <taxon>Basidiomycota</taxon>
        <taxon>Agaricomycotina</taxon>
        <taxon>Agaricomycetes</taxon>
        <taxon>Agaricomycetidae</taxon>
        <taxon>Boletales</taxon>
        <taxon>Paxilineae</taxon>
        <taxon>Paxillaceae</taxon>
        <taxon>Paxillus</taxon>
    </lineage>
</organism>
<feature type="non-terminal residue" evidence="1">
    <location>
        <position position="75"/>
    </location>
</feature>
<accession>A0A0D0E0D2</accession>